<dbReference type="RefSeq" id="WP_047187550.1">
    <property type="nucleotide sequence ID" value="NZ_LCYG01000012.1"/>
</dbReference>
<dbReference type="Pfam" id="PF00392">
    <property type="entry name" value="GntR"/>
    <property type="match status" value="1"/>
</dbReference>
<dbReference type="PANTHER" id="PTHR43537">
    <property type="entry name" value="TRANSCRIPTIONAL REGULATOR, GNTR FAMILY"/>
    <property type="match status" value="1"/>
</dbReference>
<name>A0A0H1RI05_9HYPH</name>
<gene>
    <name evidence="5" type="ORF">AA309_03185</name>
</gene>
<evidence type="ECO:0000256" key="1">
    <source>
        <dbReference type="ARBA" id="ARBA00023015"/>
    </source>
</evidence>
<dbReference type="SUPFAM" id="SSF46785">
    <property type="entry name" value="Winged helix' DNA-binding domain"/>
    <property type="match status" value="1"/>
</dbReference>
<dbReference type="InterPro" id="IPR008920">
    <property type="entry name" value="TF_FadR/GntR_C"/>
</dbReference>
<dbReference type="OrthoDB" id="9809707at2"/>
<dbReference type="PRINTS" id="PR00035">
    <property type="entry name" value="HTHGNTR"/>
</dbReference>
<dbReference type="CDD" id="cd07377">
    <property type="entry name" value="WHTH_GntR"/>
    <property type="match status" value="1"/>
</dbReference>
<evidence type="ECO:0000256" key="2">
    <source>
        <dbReference type="ARBA" id="ARBA00023125"/>
    </source>
</evidence>
<keyword evidence="3" id="KW-0804">Transcription</keyword>
<dbReference type="STRING" id="1225564.AA309_03185"/>
<accession>A0A0H1RI05</accession>
<dbReference type="PANTHER" id="PTHR43537:SF5">
    <property type="entry name" value="UXU OPERON TRANSCRIPTIONAL REGULATOR"/>
    <property type="match status" value="1"/>
</dbReference>
<evidence type="ECO:0000256" key="3">
    <source>
        <dbReference type="ARBA" id="ARBA00023163"/>
    </source>
</evidence>
<dbReference type="GO" id="GO:0003700">
    <property type="term" value="F:DNA-binding transcription factor activity"/>
    <property type="evidence" value="ECO:0007669"/>
    <property type="project" value="InterPro"/>
</dbReference>
<dbReference type="PROSITE" id="PS50949">
    <property type="entry name" value="HTH_GNTR"/>
    <property type="match status" value="1"/>
</dbReference>
<dbReference type="InterPro" id="IPR036388">
    <property type="entry name" value="WH-like_DNA-bd_sf"/>
</dbReference>
<sequence length="240" mass="26693">MQSGDTLARGRKNLVETVSEHLRHSILSGDLRPGDKLPSEAGLTQQYDVSRTVVREAIASLRADGLVEARHGVGVFVRTPPTQPALPFQAIELSKISSIIEMLELRMGVETEAAGLAATRRSPAQEEAIWERYDDLSRLIASGQPTTAADFAFHLAIADAANNPRFREFLEMMGRPMIPRAQLEDSNPEPTPADYLRQLQAEHKQIAEAISARDEEGARQAIRTHLRHGQERYRRLIRGS</sequence>
<dbReference type="SUPFAM" id="SSF48008">
    <property type="entry name" value="GntR ligand-binding domain-like"/>
    <property type="match status" value="1"/>
</dbReference>
<dbReference type="Proteomes" id="UP000035489">
    <property type="component" value="Unassembled WGS sequence"/>
</dbReference>
<evidence type="ECO:0000259" key="4">
    <source>
        <dbReference type="PROSITE" id="PS50949"/>
    </source>
</evidence>
<dbReference type="Pfam" id="PF07729">
    <property type="entry name" value="FCD"/>
    <property type="match status" value="1"/>
</dbReference>
<dbReference type="AlphaFoldDB" id="A0A0H1RI05"/>
<keyword evidence="1" id="KW-0805">Transcription regulation</keyword>
<dbReference type="GO" id="GO:0003677">
    <property type="term" value="F:DNA binding"/>
    <property type="evidence" value="ECO:0007669"/>
    <property type="project" value="UniProtKB-KW"/>
</dbReference>
<dbReference type="Gene3D" id="1.20.120.530">
    <property type="entry name" value="GntR ligand-binding domain-like"/>
    <property type="match status" value="1"/>
</dbReference>
<dbReference type="EMBL" id="LCYG01000012">
    <property type="protein sequence ID" value="KLK94466.1"/>
    <property type="molecule type" value="Genomic_DNA"/>
</dbReference>
<protein>
    <submittedName>
        <fullName evidence="5">GntR family transcriptional regulator</fullName>
    </submittedName>
</protein>
<dbReference type="InterPro" id="IPR000524">
    <property type="entry name" value="Tscrpt_reg_HTH_GntR"/>
</dbReference>
<dbReference type="InterPro" id="IPR011711">
    <property type="entry name" value="GntR_C"/>
</dbReference>
<dbReference type="InterPro" id="IPR036390">
    <property type="entry name" value="WH_DNA-bd_sf"/>
</dbReference>
<organism evidence="5 6">
    <name type="scientific">Microvirga vignae</name>
    <dbReference type="NCBI Taxonomy" id="1225564"/>
    <lineage>
        <taxon>Bacteria</taxon>
        <taxon>Pseudomonadati</taxon>
        <taxon>Pseudomonadota</taxon>
        <taxon>Alphaproteobacteria</taxon>
        <taxon>Hyphomicrobiales</taxon>
        <taxon>Methylobacteriaceae</taxon>
        <taxon>Microvirga</taxon>
    </lineage>
</organism>
<comment type="caution">
    <text evidence="5">The sequence shown here is derived from an EMBL/GenBank/DDBJ whole genome shotgun (WGS) entry which is preliminary data.</text>
</comment>
<dbReference type="SMART" id="SM00895">
    <property type="entry name" value="FCD"/>
    <property type="match status" value="1"/>
</dbReference>
<dbReference type="Gene3D" id="1.10.10.10">
    <property type="entry name" value="Winged helix-like DNA-binding domain superfamily/Winged helix DNA-binding domain"/>
    <property type="match status" value="1"/>
</dbReference>
<dbReference type="SMART" id="SM00345">
    <property type="entry name" value="HTH_GNTR"/>
    <property type="match status" value="1"/>
</dbReference>
<reference evidence="5 6" key="1">
    <citation type="submission" date="2015-05" db="EMBL/GenBank/DDBJ databases">
        <title>Draft genome sequence of Microvirga vignae strain BR3299, a novel nitrogen fixing bacteria isolated from Brazil semi-aired region.</title>
        <authorList>
            <person name="Zilli J.E."/>
            <person name="Passos S.R."/>
            <person name="Leite J."/>
            <person name="Baldani J.I."/>
            <person name="Xavier G.R."/>
            <person name="Rumjaneck N.G."/>
            <person name="Simoes-Araujo J.L."/>
        </authorList>
    </citation>
    <scope>NUCLEOTIDE SEQUENCE [LARGE SCALE GENOMIC DNA]</scope>
    <source>
        <strain evidence="5 6">BR3299</strain>
    </source>
</reference>
<proteinExistence type="predicted"/>
<keyword evidence="2" id="KW-0238">DNA-binding</keyword>
<evidence type="ECO:0000313" key="6">
    <source>
        <dbReference type="Proteomes" id="UP000035489"/>
    </source>
</evidence>
<dbReference type="PATRIC" id="fig|1225564.3.peg.544"/>
<feature type="domain" description="HTH gntR-type" evidence="4">
    <location>
        <begin position="12"/>
        <end position="80"/>
    </location>
</feature>
<evidence type="ECO:0000313" key="5">
    <source>
        <dbReference type="EMBL" id="KLK94466.1"/>
    </source>
</evidence>
<keyword evidence="6" id="KW-1185">Reference proteome</keyword>